<dbReference type="Gene3D" id="3.90.180.10">
    <property type="entry name" value="Medium-chain alcohol dehydrogenases, catalytic domain"/>
    <property type="match status" value="1"/>
</dbReference>
<evidence type="ECO:0000313" key="3">
    <source>
        <dbReference type="Proteomes" id="UP000250043"/>
    </source>
</evidence>
<keyword evidence="3" id="KW-1185">Reference proteome</keyword>
<name>A0A8E2B2T6_9APHY</name>
<accession>A0A8E2B2T6</accession>
<organism evidence="2 3">
    <name type="scientific">Obba rivulosa</name>
    <dbReference type="NCBI Taxonomy" id="1052685"/>
    <lineage>
        <taxon>Eukaryota</taxon>
        <taxon>Fungi</taxon>
        <taxon>Dikarya</taxon>
        <taxon>Basidiomycota</taxon>
        <taxon>Agaricomycotina</taxon>
        <taxon>Agaricomycetes</taxon>
        <taxon>Polyporales</taxon>
        <taxon>Gelatoporiaceae</taxon>
        <taxon>Obba</taxon>
    </lineage>
</organism>
<reference evidence="2 3" key="1">
    <citation type="submission" date="2016-07" db="EMBL/GenBank/DDBJ databases">
        <title>Draft genome of the white-rot fungus Obba rivulosa 3A-2.</title>
        <authorList>
            <consortium name="DOE Joint Genome Institute"/>
            <person name="Miettinen O."/>
            <person name="Riley R."/>
            <person name="Acob R."/>
            <person name="Barry K."/>
            <person name="Cullen D."/>
            <person name="De Vries R."/>
            <person name="Hainaut M."/>
            <person name="Hatakka A."/>
            <person name="Henrissat B."/>
            <person name="Hilden K."/>
            <person name="Kuo R."/>
            <person name="Labutti K."/>
            <person name="Lipzen A."/>
            <person name="Makela M.R."/>
            <person name="Sandor L."/>
            <person name="Spatafora J.W."/>
            <person name="Grigoriev I.V."/>
            <person name="Hibbett D.S."/>
        </authorList>
    </citation>
    <scope>NUCLEOTIDE SEQUENCE [LARGE SCALE GENOMIC DNA]</scope>
    <source>
        <strain evidence="2 3">3A-2</strain>
    </source>
</reference>
<protein>
    <recommendedName>
        <fullName evidence="1">Alcohol dehydrogenase-like N-terminal domain-containing protein</fullName>
    </recommendedName>
</protein>
<dbReference type="InterPro" id="IPR013154">
    <property type="entry name" value="ADH-like_N"/>
</dbReference>
<dbReference type="Pfam" id="PF08240">
    <property type="entry name" value="ADH_N"/>
    <property type="match status" value="1"/>
</dbReference>
<evidence type="ECO:0000313" key="2">
    <source>
        <dbReference type="EMBL" id="OCH91177.1"/>
    </source>
</evidence>
<feature type="domain" description="Alcohol dehydrogenase-like N-terminal" evidence="1">
    <location>
        <begin position="2"/>
        <end position="61"/>
    </location>
</feature>
<evidence type="ECO:0000259" key="1">
    <source>
        <dbReference type="Pfam" id="PF08240"/>
    </source>
</evidence>
<dbReference type="Proteomes" id="UP000250043">
    <property type="component" value="Unassembled WGS sequence"/>
</dbReference>
<dbReference type="InterPro" id="IPR011032">
    <property type="entry name" value="GroES-like_sf"/>
</dbReference>
<proteinExistence type="predicted"/>
<dbReference type="AlphaFoldDB" id="A0A8E2B2T6"/>
<gene>
    <name evidence="2" type="ORF">OBBRIDRAFT_546983</name>
</gene>
<dbReference type="EMBL" id="KV722390">
    <property type="protein sequence ID" value="OCH91177.1"/>
    <property type="molecule type" value="Genomic_DNA"/>
</dbReference>
<dbReference type="OrthoDB" id="3941538at2759"/>
<dbReference type="SUPFAM" id="SSF50129">
    <property type="entry name" value="GroES-like"/>
    <property type="match status" value="1"/>
</dbReference>
<sequence>MVPIGFGHEFSGTIVALSDDIDRSRFCIGQNVAIDSLITCKRSDCDACTNGPRNVCPLVTAVVNFVKPMCVLILSGICLRGSAVGAGGWPNT</sequence>